<evidence type="ECO:0000256" key="1">
    <source>
        <dbReference type="ARBA" id="ARBA00010343"/>
    </source>
</evidence>
<comment type="caution">
    <text evidence="3">The sequence shown here is derived from an EMBL/GenBank/DDBJ whole genome shotgun (WGS) entry which is preliminary data.</text>
</comment>
<dbReference type="InterPro" id="IPR009072">
    <property type="entry name" value="Histone-fold"/>
</dbReference>
<accession>A0A388L7L1</accession>
<reference evidence="3 4" key="1">
    <citation type="journal article" date="2018" name="Cell">
        <title>The Chara Genome: Secondary Complexity and Implications for Plant Terrestrialization.</title>
        <authorList>
            <person name="Nishiyama T."/>
            <person name="Sakayama H."/>
            <person name="Vries J.D."/>
            <person name="Buschmann H."/>
            <person name="Saint-Marcoux D."/>
            <person name="Ullrich K.K."/>
            <person name="Haas F.B."/>
            <person name="Vanderstraeten L."/>
            <person name="Becker D."/>
            <person name="Lang D."/>
            <person name="Vosolsobe S."/>
            <person name="Rombauts S."/>
            <person name="Wilhelmsson P.K.I."/>
            <person name="Janitza P."/>
            <person name="Kern R."/>
            <person name="Heyl A."/>
            <person name="Rumpler F."/>
            <person name="Villalobos L.I.A.C."/>
            <person name="Clay J.M."/>
            <person name="Skokan R."/>
            <person name="Toyoda A."/>
            <person name="Suzuki Y."/>
            <person name="Kagoshima H."/>
            <person name="Schijlen E."/>
            <person name="Tajeshwar N."/>
            <person name="Catarino B."/>
            <person name="Hetherington A.J."/>
            <person name="Saltykova A."/>
            <person name="Bonnot C."/>
            <person name="Breuninger H."/>
            <person name="Symeonidi A."/>
            <person name="Radhakrishnan G.V."/>
            <person name="Van Nieuwerburgh F."/>
            <person name="Deforce D."/>
            <person name="Chang C."/>
            <person name="Karol K.G."/>
            <person name="Hedrich R."/>
            <person name="Ulvskov P."/>
            <person name="Glockner G."/>
            <person name="Delwiche C.F."/>
            <person name="Petrasek J."/>
            <person name="Van de Peer Y."/>
            <person name="Friml J."/>
            <person name="Beilby M."/>
            <person name="Dolan L."/>
            <person name="Kohara Y."/>
            <person name="Sugano S."/>
            <person name="Fujiyama A."/>
            <person name="Delaux P.-M."/>
            <person name="Quint M."/>
            <person name="TheiBen G."/>
            <person name="Hagemann M."/>
            <person name="Harholt J."/>
            <person name="Dunand C."/>
            <person name="Zachgo S."/>
            <person name="Langdale J."/>
            <person name="Maumus F."/>
            <person name="Straeten D.V.D."/>
            <person name="Gould S.B."/>
            <person name="Rensing S.A."/>
        </authorList>
    </citation>
    <scope>NUCLEOTIDE SEQUENCE [LARGE SCALE GENOMIC DNA]</scope>
    <source>
        <strain evidence="3 4">S276</strain>
    </source>
</reference>
<dbReference type="EMBL" id="BFEA01000291">
    <property type="protein sequence ID" value="GBG78277.1"/>
    <property type="molecule type" value="Genomic_DNA"/>
</dbReference>
<dbReference type="GO" id="GO:0000786">
    <property type="term" value="C:nucleosome"/>
    <property type="evidence" value="ECO:0007669"/>
    <property type="project" value="InterPro"/>
</dbReference>
<dbReference type="OrthoDB" id="420022at2759"/>
<dbReference type="InterPro" id="IPR000164">
    <property type="entry name" value="Histone_H3/CENP-A"/>
</dbReference>
<evidence type="ECO:0000259" key="2">
    <source>
        <dbReference type="Pfam" id="PF00125"/>
    </source>
</evidence>
<dbReference type="Proteomes" id="UP000265515">
    <property type="component" value="Unassembled WGS sequence"/>
</dbReference>
<evidence type="ECO:0000313" key="4">
    <source>
        <dbReference type="Proteomes" id="UP000265515"/>
    </source>
</evidence>
<gene>
    <name evidence="3" type="ORF">CBR_g26308</name>
</gene>
<dbReference type="Gene3D" id="1.10.20.10">
    <property type="entry name" value="Histone, subunit A"/>
    <property type="match status" value="1"/>
</dbReference>
<feature type="domain" description="Core Histone H2A/H2B/H3" evidence="2">
    <location>
        <begin position="44"/>
        <end position="116"/>
    </location>
</feature>
<name>A0A388L7L1_CHABU</name>
<organism evidence="3 4">
    <name type="scientific">Chara braunii</name>
    <name type="common">Braun's stonewort</name>
    <dbReference type="NCBI Taxonomy" id="69332"/>
    <lineage>
        <taxon>Eukaryota</taxon>
        <taxon>Viridiplantae</taxon>
        <taxon>Streptophyta</taxon>
        <taxon>Charophyceae</taxon>
        <taxon>Charales</taxon>
        <taxon>Characeae</taxon>
        <taxon>Chara</taxon>
    </lineage>
</organism>
<dbReference type="Pfam" id="PF00125">
    <property type="entry name" value="Histone"/>
    <property type="match status" value="1"/>
</dbReference>
<proteinExistence type="inferred from homology"/>
<dbReference type="SMART" id="SM00428">
    <property type="entry name" value="H3"/>
    <property type="match status" value="1"/>
</dbReference>
<comment type="similarity">
    <text evidence="1">Belongs to the histone H3 family.</text>
</comment>
<dbReference type="GO" id="GO:0003677">
    <property type="term" value="F:DNA binding"/>
    <property type="evidence" value="ECO:0007669"/>
    <property type="project" value="InterPro"/>
</dbReference>
<dbReference type="GO" id="GO:0046982">
    <property type="term" value="F:protein heterodimerization activity"/>
    <property type="evidence" value="ECO:0007669"/>
    <property type="project" value="InterPro"/>
</dbReference>
<dbReference type="PANTHER" id="PTHR11426">
    <property type="entry name" value="HISTONE H3"/>
    <property type="match status" value="1"/>
</dbReference>
<protein>
    <recommendedName>
        <fullName evidence="2">Core Histone H2A/H2B/H3 domain-containing protein</fullName>
    </recommendedName>
</protein>
<keyword evidence="4" id="KW-1185">Reference proteome</keyword>
<dbReference type="STRING" id="69332.A0A388L7L1"/>
<evidence type="ECO:0000313" key="3">
    <source>
        <dbReference type="EMBL" id="GBG78277.1"/>
    </source>
</evidence>
<dbReference type="InterPro" id="IPR007125">
    <property type="entry name" value="H2A/H2B/H3"/>
</dbReference>
<dbReference type="Gramene" id="GBG78277">
    <property type="protein sequence ID" value="GBG78277"/>
    <property type="gene ID" value="CBR_g26308"/>
</dbReference>
<dbReference type="GO" id="GO:0030527">
    <property type="term" value="F:structural constituent of chromatin"/>
    <property type="evidence" value="ECO:0007669"/>
    <property type="project" value="InterPro"/>
</dbReference>
<dbReference type="AlphaFoldDB" id="A0A388L7L1"/>
<sequence length="279" mass="31563">MDVWRVLEAQGEFRLNDFLYDSFDCGKAWVIGGNDAIGSTACHESDARRDSRPFLHLVRDVVERDIAPGMSVRFQMTAVRALMEAAEAYMVANFENTNEVAIHSKRVTIQVRDMRLVDGLSKPRWVEKYQERIGRKTPQVRIMSMSVAQVEAALAEVMKYAKEGVHYNGDSELSLLQDRVPRYFIVAVDIRSTIMANGEGCVKARILLQRFRESPHVRVDGDVEDSAYSLKGAVQWICSERMCEEGDVDMTMQQIRGDIYTCELGQVAGHCRTEWGNAG</sequence>
<dbReference type="SUPFAM" id="SSF47113">
    <property type="entry name" value="Histone-fold"/>
    <property type="match status" value="1"/>
</dbReference>